<evidence type="ECO:0000313" key="1">
    <source>
        <dbReference type="EMBL" id="CBH10093.1"/>
    </source>
</evidence>
<protein>
    <submittedName>
        <fullName evidence="1">Uncharacterized protein</fullName>
    </submittedName>
</protein>
<reference evidence="2" key="1">
    <citation type="journal article" date="2010" name="PLoS Negl. Trop. Dis.">
        <title>The genome sequence of Trypanosoma brucei gambiense, causative agent of chronic human african trypanosomiasis.</title>
        <authorList>
            <person name="Jackson A.P."/>
            <person name="Sanders M."/>
            <person name="Berry A."/>
            <person name="McQuillan J."/>
            <person name="Aslett M.A."/>
            <person name="Quail M.A."/>
            <person name="Chukualim B."/>
            <person name="Capewell P."/>
            <person name="MacLeod A."/>
            <person name="Melville S.E."/>
            <person name="Gibson W."/>
            <person name="Barry J.D."/>
            <person name="Berriman M."/>
            <person name="Hertz-Fowler C."/>
        </authorList>
    </citation>
    <scope>NUCLEOTIDE SEQUENCE [LARGE SCALE GENOMIC DNA]</scope>
    <source>
        <strain evidence="2">MHOM/CI/86/DAL972</strain>
    </source>
</reference>
<accession>C9ZL84</accession>
<proteinExistence type="predicted"/>
<name>C9ZL84_TRYB9</name>
<organism evidence="1 2">
    <name type="scientific">Trypanosoma brucei gambiense (strain MHOM/CI/86/DAL972)</name>
    <dbReference type="NCBI Taxonomy" id="679716"/>
    <lineage>
        <taxon>Eukaryota</taxon>
        <taxon>Discoba</taxon>
        <taxon>Euglenozoa</taxon>
        <taxon>Kinetoplastea</taxon>
        <taxon>Metakinetoplastina</taxon>
        <taxon>Trypanosomatida</taxon>
        <taxon>Trypanosomatidae</taxon>
        <taxon>Trypanosoma</taxon>
    </lineage>
</organism>
<gene>
    <name evidence="1" type="ORF">TbgDal_III4350</name>
</gene>
<dbReference type="GeneID" id="23859232"/>
<sequence>MLSRTHFTLNWELGKRKGRERGKKKGIYIYIRKCLCSCANCNSWPQQPCAMHLFSDSFPNTIKRNDVVYFSSPLPEEPNKSIPKRHTNPKYISRCWQTHTVQMRRNIYLHQHLFIFTRKIKRRRRRGILHHV</sequence>
<dbReference type="AlphaFoldDB" id="C9ZL84"/>
<dbReference type="RefSeq" id="XP_011772383.1">
    <property type="nucleotide sequence ID" value="XM_011774081.1"/>
</dbReference>
<dbReference type="Proteomes" id="UP000002316">
    <property type="component" value="Chromosome 3"/>
</dbReference>
<dbReference type="EMBL" id="FN554966">
    <property type="protein sequence ID" value="CBH10093.1"/>
    <property type="molecule type" value="Genomic_DNA"/>
</dbReference>
<dbReference type="KEGG" id="tbg:TbgDal_III4350"/>
<evidence type="ECO:0000313" key="2">
    <source>
        <dbReference type="Proteomes" id="UP000002316"/>
    </source>
</evidence>